<dbReference type="GeneID" id="89976654"/>
<dbReference type="Pfam" id="PF13207">
    <property type="entry name" value="AAA_17"/>
    <property type="match status" value="1"/>
</dbReference>
<dbReference type="InterPro" id="IPR050582">
    <property type="entry name" value="HAD-like_SerB"/>
</dbReference>
<dbReference type="GO" id="GO:0000287">
    <property type="term" value="F:magnesium ion binding"/>
    <property type="evidence" value="ECO:0007669"/>
    <property type="project" value="TreeGrafter"/>
</dbReference>
<gene>
    <name evidence="1" type="ORF">LTR84_008491</name>
</gene>
<dbReference type="RefSeq" id="XP_064701941.1">
    <property type="nucleotide sequence ID" value="XM_064852036.1"/>
</dbReference>
<name>A0AAV9N037_9EURO</name>
<dbReference type="Pfam" id="PF12710">
    <property type="entry name" value="HAD"/>
    <property type="match status" value="1"/>
</dbReference>
<dbReference type="Proteomes" id="UP001358417">
    <property type="component" value="Unassembled WGS sequence"/>
</dbReference>
<organism evidence="1 2">
    <name type="scientific">Exophiala bonariae</name>
    <dbReference type="NCBI Taxonomy" id="1690606"/>
    <lineage>
        <taxon>Eukaryota</taxon>
        <taxon>Fungi</taxon>
        <taxon>Dikarya</taxon>
        <taxon>Ascomycota</taxon>
        <taxon>Pezizomycotina</taxon>
        <taxon>Eurotiomycetes</taxon>
        <taxon>Chaetothyriomycetidae</taxon>
        <taxon>Chaetothyriales</taxon>
        <taxon>Herpotrichiellaceae</taxon>
        <taxon>Exophiala</taxon>
    </lineage>
</organism>
<dbReference type="EMBL" id="JAVRRD010000031">
    <property type="protein sequence ID" value="KAK5046347.1"/>
    <property type="molecule type" value="Genomic_DNA"/>
</dbReference>
<protein>
    <submittedName>
        <fullName evidence="1">Uncharacterized protein</fullName>
    </submittedName>
</protein>
<dbReference type="Gene3D" id="3.40.50.300">
    <property type="entry name" value="P-loop containing nucleotide triphosphate hydrolases"/>
    <property type="match status" value="1"/>
</dbReference>
<dbReference type="GO" id="GO:0005737">
    <property type="term" value="C:cytoplasm"/>
    <property type="evidence" value="ECO:0007669"/>
    <property type="project" value="TreeGrafter"/>
</dbReference>
<evidence type="ECO:0000313" key="2">
    <source>
        <dbReference type="Proteomes" id="UP001358417"/>
    </source>
</evidence>
<dbReference type="GO" id="GO:0006564">
    <property type="term" value="P:L-serine biosynthetic process"/>
    <property type="evidence" value="ECO:0007669"/>
    <property type="project" value="TreeGrafter"/>
</dbReference>
<reference evidence="1 2" key="1">
    <citation type="submission" date="2023-08" db="EMBL/GenBank/DDBJ databases">
        <title>Black Yeasts Isolated from many extreme environments.</title>
        <authorList>
            <person name="Coleine C."/>
            <person name="Stajich J.E."/>
            <person name="Selbmann L."/>
        </authorList>
    </citation>
    <scope>NUCLEOTIDE SEQUENCE [LARGE SCALE GENOMIC DNA]</scope>
    <source>
        <strain evidence="1 2">CCFEE 5792</strain>
    </source>
</reference>
<proteinExistence type="predicted"/>
<comment type="caution">
    <text evidence="1">The sequence shown here is derived from an EMBL/GenBank/DDBJ whole genome shotgun (WGS) entry which is preliminary data.</text>
</comment>
<dbReference type="Gene3D" id="3.40.50.1000">
    <property type="entry name" value="HAD superfamily/HAD-like"/>
    <property type="match status" value="1"/>
</dbReference>
<sequence length="420" mass="46736">MSTSLPDLLIIAPNISIHTTKPVVIGIYGKYLFIEGFEVIPKIVPGGLAKFQTLKEEEKKVYRSNAIDHVAKDGEISGRTTILTGHYMFWADGAEEKKPVWTLRDQATFTHIIYLSIPVDLLLARRKADLEWTRSKVSVENLHKWQETEKSDLRRICGENGILFTVLPFTVDVSKRAAELAECFDSHTETGNFLLAEQKLDNILKGVEGKLEKMLVIDADRILSATDTGHLFWEHVRSLPNFSNRQTSPKTIFSTSGYSHTAFRQVALLYGEVSASHDFDSICHAVANATDLYSGIISLLKSVTRASHVGVFIVTCGLSQVWEHIIAREGISDTVKVLGSELSQDACIVTLAVKTAVVSRLQRCHRLEVWAFGDSVLDLGMLVKADHAIVVVGDVESRSKTMDVPWRSQLTRVSFMLGKP</sequence>
<dbReference type="InterPro" id="IPR023214">
    <property type="entry name" value="HAD_sf"/>
</dbReference>
<keyword evidence="2" id="KW-1185">Reference proteome</keyword>
<dbReference type="InterPro" id="IPR027417">
    <property type="entry name" value="P-loop_NTPase"/>
</dbReference>
<dbReference type="PANTHER" id="PTHR43344">
    <property type="entry name" value="PHOSPHOSERINE PHOSPHATASE"/>
    <property type="match status" value="1"/>
</dbReference>
<evidence type="ECO:0000313" key="1">
    <source>
        <dbReference type="EMBL" id="KAK5046347.1"/>
    </source>
</evidence>
<dbReference type="InterPro" id="IPR036412">
    <property type="entry name" value="HAD-like_sf"/>
</dbReference>
<dbReference type="PANTHER" id="PTHR43344:SF20">
    <property type="entry name" value="URACIL PHOSPHORIBOSYLTRANSFERASE"/>
    <property type="match status" value="1"/>
</dbReference>
<dbReference type="AlphaFoldDB" id="A0AAV9N037"/>
<accession>A0AAV9N037</accession>
<dbReference type="SUPFAM" id="SSF56784">
    <property type="entry name" value="HAD-like"/>
    <property type="match status" value="1"/>
</dbReference>
<dbReference type="GO" id="GO:0036424">
    <property type="term" value="F:L-phosphoserine phosphatase activity"/>
    <property type="evidence" value="ECO:0007669"/>
    <property type="project" value="TreeGrafter"/>
</dbReference>